<dbReference type="SMART" id="SM00239">
    <property type="entry name" value="C2"/>
    <property type="match status" value="1"/>
</dbReference>
<feature type="domain" description="C2" evidence="12">
    <location>
        <begin position="1"/>
        <end position="106"/>
    </location>
</feature>
<dbReference type="Proteomes" id="UP000796880">
    <property type="component" value="Unassembled WGS sequence"/>
</dbReference>
<reference evidence="13" key="1">
    <citation type="submission" date="2020-03" db="EMBL/GenBank/DDBJ databases">
        <title>A high-quality chromosome-level genome assembly of a woody plant with both climbing and erect habits, Rhamnella rubrinervis.</title>
        <authorList>
            <person name="Lu Z."/>
            <person name="Yang Y."/>
            <person name="Zhu X."/>
            <person name="Sun Y."/>
        </authorList>
    </citation>
    <scope>NUCLEOTIDE SEQUENCE</scope>
    <source>
        <strain evidence="13">BYM</strain>
        <tissue evidence="13">Leaf</tissue>
    </source>
</reference>
<dbReference type="GO" id="GO:0005096">
    <property type="term" value="F:GTPase activator activity"/>
    <property type="evidence" value="ECO:0007669"/>
    <property type="project" value="UniProtKB-KW"/>
</dbReference>
<evidence type="ECO:0000256" key="11">
    <source>
        <dbReference type="ARBA" id="ARBA00024037"/>
    </source>
</evidence>
<dbReference type="InterPro" id="IPR000008">
    <property type="entry name" value="C2_dom"/>
</dbReference>
<dbReference type="AlphaFoldDB" id="A0A8K0GP66"/>
<gene>
    <name evidence="13" type="ORF">FNV43_RR26900</name>
</gene>
<comment type="caution">
    <text evidence="13">The sequence shown here is derived from an EMBL/GenBank/DDBJ whole genome shotgun (WGS) entry which is preliminary data.</text>
</comment>
<keyword evidence="7" id="KW-0106">Calcium</keyword>
<evidence type="ECO:0000313" key="14">
    <source>
        <dbReference type="Proteomes" id="UP000796880"/>
    </source>
</evidence>
<dbReference type="GO" id="GO:0046872">
    <property type="term" value="F:metal ion binding"/>
    <property type="evidence" value="ECO:0007669"/>
    <property type="project" value="UniProtKB-KW"/>
</dbReference>
<dbReference type="GO" id="GO:0005634">
    <property type="term" value="C:nucleus"/>
    <property type="evidence" value="ECO:0007669"/>
    <property type="project" value="UniProtKB-SubCell"/>
</dbReference>
<evidence type="ECO:0000256" key="1">
    <source>
        <dbReference type="ARBA" id="ARBA00004123"/>
    </source>
</evidence>
<keyword evidence="4" id="KW-1003">Cell membrane</keyword>
<evidence type="ECO:0000256" key="3">
    <source>
        <dbReference type="ARBA" id="ARBA00022468"/>
    </source>
</evidence>
<dbReference type="InterPro" id="IPR035892">
    <property type="entry name" value="C2_domain_sf"/>
</dbReference>
<proteinExistence type="inferred from homology"/>
<keyword evidence="8" id="KW-0446">Lipid-binding</keyword>
<dbReference type="InterPro" id="IPR044562">
    <property type="entry name" value="CAR1-11"/>
</dbReference>
<dbReference type="PANTHER" id="PTHR45933">
    <property type="entry name" value="PROTEIN C2-DOMAIN ABA-RELATED 4"/>
    <property type="match status" value="1"/>
</dbReference>
<evidence type="ECO:0000256" key="2">
    <source>
        <dbReference type="ARBA" id="ARBA00004236"/>
    </source>
</evidence>
<protein>
    <recommendedName>
        <fullName evidence="12">C2 domain-containing protein</fullName>
    </recommendedName>
</protein>
<evidence type="ECO:0000259" key="12">
    <source>
        <dbReference type="PROSITE" id="PS50004"/>
    </source>
</evidence>
<dbReference type="GO" id="GO:0008289">
    <property type="term" value="F:lipid binding"/>
    <property type="evidence" value="ECO:0007669"/>
    <property type="project" value="UniProtKB-KW"/>
</dbReference>
<dbReference type="Pfam" id="PF00168">
    <property type="entry name" value="C2"/>
    <property type="match status" value="1"/>
</dbReference>
<keyword evidence="14" id="KW-1185">Reference proteome</keyword>
<evidence type="ECO:0000256" key="10">
    <source>
        <dbReference type="ARBA" id="ARBA00023242"/>
    </source>
</evidence>
<comment type="similarity">
    <text evidence="11">Belongs to the plant CAR protein family.</text>
</comment>
<dbReference type="SUPFAM" id="SSF49562">
    <property type="entry name" value="C2 domain (Calcium/lipid-binding domain, CaLB)"/>
    <property type="match status" value="1"/>
</dbReference>
<dbReference type="GO" id="GO:0005886">
    <property type="term" value="C:plasma membrane"/>
    <property type="evidence" value="ECO:0007669"/>
    <property type="project" value="UniProtKB-SubCell"/>
</dbReference>
<evidence type="ECO:0000256" key="4">
    <source>
        <dbReference type="ARBA" id="ARBA00022475"/>
    </source>
</evidence>
<dbReference type="OrthoDB" id="73919at2759"/>
<sequence length="172" mass="19195">MDNALGLLRVRVQRGINLAVRDTRTSDPYVVLTMGHQRLKTPVIKKNCNPQWNSELTLVISNVEDPISLTVYDKDTLTVDDKMGEAEIDIKPYIDCLKMGLENLPNGCVVKRVQPNRTNCLADESNCVWNNGKIVQDMCLRLKNVECGEVVVQIEWIDVPGSKGLGALDPMS</sequence>
<evidence type="ECO:0000313" key="13">
    <source>
        <dbReference type="EMBL" id="KAF3432161.1"/>
    </source>
</evidence>
<name>A0A8K0GP66_9ROSA</name>
<keyword evidence="6" id="KW-0479">Metal-binding</keyword>
<evidence type="ECO:0000256" key="6">
    <source>
        <dbReference type="ARBA" id="ARBA00022723"/>
    </source>
</evidence>
<keyword evidence="9" id="KW-0472">Membrane</keyword>
<organism evidence="13 14">
    <name type="scientific">Rhamnella rubrinervis</name>
    <dbReference type="NCBI Taxonomy" id="2594499"/>
    <lineage>
        <taxon>Eukaryota</taxon>
        <taxon>Viridiplantae</taxon>
        <taxon>Streptophyta</taxon>
        <taxon>Embryophyta</taxon>
        <taxon>Tracheophyta</taxon>
        <taxon>Spermatophyta</taxon>
        <taxon>Magnoliopsida</taxon>
        <taxon>eudicotyledons</taxon>
        <taxon>Gunneridae</taxon>
        <taxon>Pentapetalae</taxon>
        <taxon>rosids</taxon>
        <taxon>fabids</taxon>
        <taxon>Rosales</taxon>
        <taxon>Rhamnaceae</taxon>
        <taxon>rhamnoid group</taxon>
        <taxon>Rhamneae</taxon>
        <taxon>Rhamnella</taxon>
    </lineage>
</organism>
<evidence type="ECO:0000256" key="9">
    <source>
        <dbReference type="ARBA" id="ARBA00023136"/>
    </source>
</evidence>
<dbReference type="CDD" id="cd04038">
    <property type="entry name" value="C2_ArfGAP"/>
    <property type="match status" value="1"/>
</dbReference>
<dbReference type="Gene3D" id="2.60.40.150">
    <property type="entry name" value="C2 domain"/>
    <property type="match status" value="1"/>
</dbReference>
<keyword evidence="10" id="KW-0539">Nucleus</keyword>
<dbReference type="EMBL" id="VOIH02000012">
    <property type="protein sequence ID" value="KAF3432161.1"/>
    <property type="molecule type" value="Genomic_DNA"/>
</dbReference>
<evidence type="ECO:0000256" key="7">
    <source>
        <dbReference type="ARBA" id="ARBA00022837"/>
    </source>
</evidence>
<accession>A0A8K0GP66</accession>
<comment type="subcellular location">
    <subcellularLocation>
        <location evidence="2">Cell membrane</location>
    </subcellularLocation>
    <subcellularLocation>
        <location evidence="1">Nucleus</location>
    </subcellularLocation>
</comment>
<keyword evidence="3" id="KW-0343">GTPase activation</keyword>
<evidence type="ECO:0000256" key="5">
    <source>
        <dbReference type="ARBA" id="ARBA00022682"/>
    </source>
</evidence>
<dbReference type="GO" id="GO:0009738">
    <property type="term" value="P:abscisic acid-activated signaling pathway"/>
    <property type="evidence" value="ECO:0007669"/>
    <property type="project" value="UniProtKB-KW"/>
</dbReference>
<dbReference type="PANTHER" id="PTHR45933:SF12">
    <property type="entry name" value="PROTEIN C2-DOMAIN ABA-RELATED 9"/>
    <property type="match status" value="1"/>
</dbReference>
<dbReference type="PROSITE" id="PS50004">
    <property type="entry name" value="C2"/>
    <property type="match status" value="1"/>
</dbReference>
<keyword evidence="5" id="KW-0938">Abscisic acid signaling pathway</keyword>
<evidence type="ECO:0000256" key="8">
    <source>
        <dbReference type="ARBA" id="ARBA00023121"/>
    </source>
</evidence>